<reference evidence="1" key="1">
    <citation type="submission" date="2020-05" db="EMBL/GenBank/DDBJ databases">
        <title>Large-scale comparative analyses of tick genomes elucidate their genetic diversity and vector capacities.</title>
        <authorList>
            <person name="Jia N."/>
            <person name="Wang J."/>
            <person name="Shi W."/>
            <person name="Du L."/>
            <person name="Sun Y."/>
            <person name="Zhan W."/>
            <person name="Jiang J."/>
            <person name="Wang Q."/>
            <person name="Zhang B."/>
            <person name="Ji P."/>
            <person name="Sakyi L.B."/>
            <person name="Cui X."/>
            <person name="Yuan T."/>
            <person name="Jiang B."/>
            <person name="Yang W."/>
            <person name="Lam T.T.-Y."/>
            <person name="Chang Q."/>
            <person name="Ding S."/>
            <person name="Wang X."/>
            <person name="Zhu J."/>
            <person name="Ruan X."/>
            <person name="Zhao L."/>
            <person name="Wei J."/>
            <person name="Que T."/>
            <person name="Du C."/>
            <person name="Cheng J."/>
            <person name="Dai P."/>
            <person name="Han X."/>
            <person name="Huang E."/>
            <person name="Gao Y."/>
            <person name="Liu J."/>
            <person name="Shao H."/>
            <person name="Ye R."/>
            <person name="Li L."/>
            <person name="Wei W."/>
            <person name="Wang X."/>
            <person name="Wang C."/>
            <person name="Yang T."/>
            <person name="Huo Q."/>
            <person name="Li W."/>
            <person name="Guo W."/>
            <person name="Chen H."/>
            <person name="Zhou L."/>
            <person name="Ni X."/>
            <person name="Tian J."/>
            <person name="Zhou Y."/>
            <person name="Sheng Y."/>
            <person name="Liu T."/>
            <person name="Pan Y."/>
            <person name="Xia L."/>
            <person name="Li J."/>
            <person name="Zhao F."/>
            <person name="Cao W."/>
        </authorList>
    </citation>
    <scope>NUCLEOTIDE SEQUENCE</scope>
    <source>
        <strain evidence="1">Hyas-2018</strain>
    </source>
</reference>
<dbReference type="Proteomes" id="UP000821845">
    <property type="component" value="Chromosome 1"/>
</dbReference>
<accession>A0ACB7TE23</accession>
<proteinExistence type="predicted"/>
<evidence type="ECO:0000313" key="1">
    <source>
        <dbReference type="EMBL" id="KAH6945406.1"/>
    </source>
</evidence>
<protein>
    <submittedName>
        <fullName evidence="1">Uncharacterized protein</fullName>
    </submittedName>
</protein>
<sequence>MTRVWLMKIRTCVVKAVLLNAGGLVGRGRFSAVIDPAPQDITLKVHYVPFHVTGEALKKAFYHYGKVKEVRHDEWKVRGLERAEPATRIVRMTLREDITLDALAPF</sequence>
<comment type="caution">
    <text evidence="1">The sequence shown here is derived from an EMBL/GenBank/DDBJ whole genome shotgun (WGS) entry which is preliminary data.</text>
</comment>
<gene>
    <name evidence="1" type="ORF">HPB50_008344</name>
</gene>
<organism evidence="1 2">
    <name type="scientific">Hyalomma asiaticum</name>
    <name type="common">Tick</name>
    <dbReference type="NCBI Taxonomy" id="266040"/>
    <lineage>
        <taxon>Eukaryota</taxon>
        <taxon>Metazoa</taxon>
        <taxon>Ecdysozoa</taxon>
        <taxon>Arthropoda</taxon>
        <taxon>Chelicerata</taxon>
        <taxon>Arachnida</taxon>
        <taxon>Acari</taxon>
        <taxon>Parasitiformes</taxon>
        <taxon>Ixodida</taxon>
        <taxon>Ixodoidea</taxon>
        <taxon>Ixodidae</taxon>
        <taxon>Hyalomminae</taxon>
        <taxon>Hyalomma</taxon>
    </lineage>
</organism>
<name>A0ACB7TE23_HYAAI</name>
<dbReference type="EMBL" id="CM023481">
    <property type="protein sequence ID" value="KAH6945406.1"/>
    <property type="molecule type" value="Genomic_DNA"/>
</dbReference>
<keyword evidence="2" id="KW-1185">Reference proteome</keyword>
<evidence type="ECO:0000313" key="2">
    <source>
        <dbReference type="Proteomes" id="UP000821845"/>
    </source>
</evidence>